<dbReference type="Proteomes" id="UP001469553">
    <property type="component" value="Unassembled WGS sequence"/>
</dbReference>
<evidence type="ECO:0000313" key="2">
    <source>
        <dbReference type="EMBL" id="MEQ2306958.1"/>
    </source>
</evidence>
<gene>
    <name evidence="2" type="ORF">AMECASPLE_013395</name>
</gene>
<reference evidence="2 3" key="1">
    <citation type="submission" date="2021-06" db="EMBL/GenBank/DDBJ databases">
        <authorList>
            <person name="Palmer J.M."/>
        </authorList>
    </citation>
    <scope>NUCLEOTIDE SEQUENCE [LARGE SCALE GENOMIC DNA]</scope>
    <source>
        <strain evidence="2 3">AS_MEX2019</strain>
        <tissue evidence="2">Muscle</tissue>
    </source>
</reference>
<organism evidence="2 3">
    <name type="scientific">Ameca splendens</name>
    <dbReference type="NCBI Taxonomy" id="208324"/>
    <lineage>
        <taxon>Eukaryota</taxon>
        <taxon>Metazoa</taxon>
        <taxon>Chordata</taxon>
        <taxon>Craniata</taxon>
        <taxon>Vertebrata</taxon>
        <taxon>Euteleostomi</taxon>
        <taxon>Actinopterygii</taxon>
        <taxon>Neopterygii</taxon>
        <taxon>Teleostei</taxon>
        <taxon>Neoteleostei</taxon>
        <taxon>Acanthomorphata</taxon>
        <taxon>Ovalentaria</taxon>
        <taxon>Atherinomorphae</taxon>
        <taxon>Cyprinodontiformes</taxon>
        <taxon>Goodeidae</taxon>
        <taxon>Ameca</taxon>
    </lineage>
</organism>
<protein>
    <submittedName>
        <fullName evidence="2">Uncharacterized protein</fullName>
    </submittedName>
</protein>
<keyword evidence="3" id="KW-1185">Reference proteome</keyword>
<evidence type="ECO:0000313" key="3">
    <source>
        <dbReference type="Proteomes" id="UP001469553"/>
    </source>
</evidence>
<name>A0ABV0ZL43_9TELE</name>
<feature type="compositionally biased region" description="Polar residues" evidence="1">
    <location>
        <begin position="1"/>
        <end position="12"/>
    </location>
</feature>
<proteinExistence type="predicted"/>
<accession>A0ABV0ZL43</accession>
<dbReference type="EMBL" id="JAHRIP010066706">
    <property type="protein sequence ID" value="MEQ2306958.1"/>
    <property type="molecule type" value="Genomic_DNA"/>
</dbReference>
<sequence>MKPSGAVSQSGRKTAETAPPCSGIGGQRAVLHPQLEVSGKLTLCSLWIPSSNFIVFWTTFLTTVHETLLLAAVL</sequence>
<comment type="caution">
    <text evidence="2">The sequence shown here is derived from an EMBL/GenBank/DDBJ whole genome shotgun (WGS) entry which is preliminary data.</text>
</comment>
<feature type="region of interest" description="Disordered" evidence="1">
    <location>
        <begin position="1"/>
        <end position="25"/>
    </location>
</feature>
<evidence type="ECO:0000256" key="1">
    <source>
        <dbReference type="SAM" id="MobiDB-lite"/>
    </source>
</evidence>